<dbReference type="EnsemblPlants" id="KEH29497">
    <property type="protein sequence ID" value="KEH29497"/>
    <property type="gene ID" value="MTR_4g037715"/>
</dbReference>
<evidence type="ECO:0000313" key="2">
    <source>
        <dbReference type="EMBL" id="KEH29497.1"/>
    </source>
</evidence>
<dbReference type="HOGENOM" id="CLU_1941222_0_0_1"/>
<evidence type="ECO:0000256" key="1">
    <source>
        <dbReference type="SAM" id="MobiDB-lite"/>
    </source>
</evidence>
<dbReference type="EMBL" id="CM001220">
    <property type="protein sequence ID" value="KEH29497.1"/>
    <property type="molecule type" value="Genomic_DNA"/>
</dbReference>
<dbReference type="Proteomes" id="UP000002051">
    <property type="component" value="Chromosome 4"/>
</dbReference>
<gene>
    <name evidence="2" type="ordered locus">MTR_4g037715</name>
</gene>
<sequence length="130" mass="14817">MAILTGVHNHEMLPYLEVHLFARRLMEDDKKIVRCNTPALDIEPPPTTQDHLQVTHRKGNIFKQKGRTTILARRNSTKRLFAMANQWRGDGELRQCSRETYWALSPGRTNGEISPGENGFARASRDSSDS</sequence>
<dbReference type="AlphaFoldDB" id="A0A072UIK0"/>
<keyword evidence="4" id="KW-1185">Reference proteome</keyword>
<reference evidence="2 4" key="2">
    <citation type="journal article" date="2014" name="BMC Genomics">
        <title>An improved genome release (version Mt4.0) for the model legume Medicago truncatula.</title>
        <authorList>
            <person name="Tang H."/>
            <person name="Krishnakumar V."/>
            <person name="Bidwell S."/>
            <person name="Rosen B."/>
            <person name="Chan A."/>
            <person name="Zhou S."/>
            <person name="Gentzbittel L."/>
            <person name="Childs K.L."/>
            <person name="Yandell M."/>
            <person name="Gundlach H."/>
            <person name="Mayer K.F."/>
            <person name="Schwartz D.C."/>
            <person name="Town C.D."/>
        </authorList>
    </citation>
    <scope>GENOME REANNOTATION</scope>
    <source>
        <strain evidence="2">A17</strain>
        <strain evidence="3 4">cv. Jemalong A17</strain>
    </source>
</reference>
<organism evidence="2 4">
    <name type="scientific">Medicago truncatula</name>
    <name type="common">Barrel medic</name>
    <name type="synonym">Medicago tribuloides</name>
    <dbReference type="NCBI Taxonomy" id="3880"/>
    <lineage>
        <taxon>Eukaryota</taxon>
        <taxon>Viridiplantae</taxon>
        <taxon>Streptophyta</taxon>
        <taxon>Embryophyta</taxon>
        <taxon>Tracheophyta</taxon>
        <taxon>Spermatophyta</taxon>
        <taxon>Magnoliopsida</taxon>
        <taxon>eudicotyledons</taxon>
        <taxon>Gunneridae</taxon>
        <taxon>Pentapetalae</taxon>
        <taxon>rosids</taxon>
        <taxon>fabids</taxon>
        <taxon>Fabales</taxon>
        <taxon>Fabaceae</taxon>
        <taxon>Papilionoideae</taxon>
        <taxon>50 kb inversion clade</taxon>
        <taxon>NPAAA clade</taxon>
        <taxon>Hologalegina</taxon>
        <taxon>IRL clade</taxon>
        <taxon>Trifolieae</taxon>
        <taxon>Medicago</taxon>
    </lineage>
</organism>
<evidence type="ECO:0000313" key="4">
    <source>
        <dbReference type="Proteomes" id="UP000002051"/>
    </source>
</evidence>
<dbReference type="PaxDb" id="3880-AES98417"/>
<accession>A0A072UIK0</accession>
<protein>
    <submittedName>
        <fullName evidence="2 3">Uncharacterized protein</fullName>
    </submittedName>
</protein>
<feature type="region of interest" description="Disordered" evidence="1">
    <location>
        <begin position="106"/>
        <end position="130"/>
    </location>
</feature>
<name>A0A072UIK0_MEDTR</name>
<evidence type="ECO:0000313" key="3">
    <source>
        <dbReference type="EnsemblPlants" id="KEH29497"/>
    </source>
</evidence>
<proteinExistence type="predicted"/>
<reference evidence="2 4" key="1">
    <citation type="journal article" date="2011" name="Nature">
        <title>The Medicago genome provides insight into the evolution of rhizobial symbioses.</title>
        <authorList>
            <person name="Young N.D."/>
            <person name="Debelle F."/>
            <person name="Oldroyd G.E."/>
            <person name="Geurts R."/>
            <person name="Cannon S.B."/>
            <person name="Udvardi M.K."/>
            <person name="Benedito V.A."/>
            <person name="Mayer K.F."/>
            <person name="Gouzy J."/>
            <person name="Schoof H."/>
            <person name="Van de Peer Y."/>
            <person name="Proost S."/>
            <person name="Cook D.R."/>
            <person name="Meyers B.C."/>
            <person name="Spannagl M."/>
            <person name="Cheung F."/>
            <person name="De Mita S."/>
            <person name="Krishnakumar V."/>
            <person name="Gundlach H."/>
            <person name="Zhou S."/>
            <person name="Mudge J."/>
            <person name="Bharti A.K."/>
            <person name="Murray J.D."/>
            <person name="Naoumkina M.A."/>
            <person name="Rosen B."/>
            <person name="Silverstein K.A."/>
            <person name="Tang H."/>
            <person name="Rombauts S."/>
            <person name="Zhao P.X."/>
            <person name="Zhou P."/>
            <person name="Barbe V."/>
            <person name="Bardou P."/>
            <person name="Bechner M."/>
            <person name="Bellec A."/>
            <person name="Berger A."/>
            <person name="Berges H."/>
            <person name="Bidwell S."/>
            <person name="Bisseling T."/>
            <person name="Choisne N."/>
            <person name="Couloux A."/>
            <person name="Denny R."/>
            <person name="Deshpande S."/>
            <person name="Dai X."/>
            <person name="Doyle J.J."/>
            <person name="Dudez A.M."/>
            <person name="Farmer A.D."/>
            <person name="Fouteau S."/>
            <person name="Franken C."/>
            <person name="Gibelin C."/>
            <person name="Gish J."/>
            <person name="Goldstein S."/>
            <person name="Gonzalez A.J."/>
            <person name="Green P.J."/>
            <person name="Hallab A."/>
            <person name="Hartog M."/>
            <person name="Hua A."/>
            <person name="Humphray S.J."/>
            <person name="Jeong D.H."/>
            <person name="Jing Y."/>
            <person name="Jocker A."/>
            <person name="Kenton S.M."/>
            <person name="Kim D.J."/>
            <person name="Klee K."/>
            <person name="Lai H."/>
            <person name="Lang C."/>
            <person name="Lin S."/>
            <person name="Macmil S.L."/>
            <person name="Magdelenat G."/>
            <person name="Matthews L."/>
            <person name="McCorrison J."/>
            <person name="Monaghan E.L."/>
            <person name="Mun J.H."/>
            <person name="Najar F.Z."/>
            <person name="Nicholson C."/>
            <person name="Noirot C."/>
            <person name="O'Bleness M."/>
            <person name="Paule C.R."/>
            <person name="Poulain J."/>
            <person name="Prion F."/>
            <person name="Qin B."/>
            <person name="Qu C."/>
            <person name="Retzel E.F."/>
            <person name="Riddle C."/>
            <person name="Sallet E."/>
            <person name="Samain S."/>
            <person name="Samson N."/>
            <person name="Sanders I."/>
            <person name="Saurat O."/>
            <person name="Scarpelli C."/>
            <person name="Schiex T."/>
            <person name="Segurens B."/>
            <person name="Severin A.J."/>
            <person name="Sherrier D.J."/>
            <person name="Shi R."/>
            <person name="Sims S."/>
            <person name="Singer S.R."/>
            <person name="Sinharoy S."/>
            <person name="Sterck L."/>
            <person name="Viollet A."/>
            <person name="Wang B.B."/>
            <person name="Wang K."/>
            <person name="Wang M."/>
            <person name="Wang X."/>
            <person name="Warfsmann J."/>
            <person name="Weissenbach J."/>
            <person name="White D.D."/>
            <person name="White J.D."/>
            <person name="Wiley G.B."/>
            <person name="Wincker P."/>
            <person name="Xing Y."/>
            <person name="Yang L."/>
            <person name="Yao Z."/>
            <person name="Ying F."/>
            <person name="Zhai J."/>
            <person name="Zhou L."/>
            <person name="Zuber A."/>
            <person name="Denarie J."/>
            <person name="Dixon R.A."/>
            <person name="May G.D."/>
            <person name="Schwartz D.C."/>
            <person name="Rogers J."/>
            <person name="Quetier F."/>
            <person name="Town C.D."/>
            <person name="Roe B.A."/>
        </authorList>
    </citation>
    <scope>NUCLEOTIDE SEQUENCE [LARGE SCALE GENOMIC DNA]</scope>
    <source>
        <strain evidence="2">A17</strain>
        <strain evidence="3 4">cv. Jemalong A17</strain>
    </source>
</reference>
<reference evidence="3" key="3">
    <citation type="submission" date="2015-04" db="UniProtKB">
        <authorList>
            <consortium name="EnsemblPlants"/>
        </authorList>
    </citation>
    <scope>IDENTIFICATION</scope>
    <source>
        <strain evidence="3">cv. Jemalong A17</strain>
    </source>
</reference>